<dbReference type="PANTHER" id="PTHR43943">
    <property type="entry name" value="DEHYDROGENASE/REDUCTASE (SDR FAMILY) MEMBER 4"/>
    <property type="match status" value="1"/>
</dbReference>
<proteinExistence type="inferred from homology"/>
<protein>
    <recommendedName>
        <fullName evidence="5">Dehydrogenase/reductase SDR family member 4</fullName>
    </recommendedName>
</protein>
<dbReference type="FunFam" id="3.40.50.720:FF:000084">
    <property type="entry name" value="Short-chain dehydrogenase reductase"/>
    <property type="match status" value="1"/>
</dbReference>
<dbReference type="Pfam" id="PF13561">
    <property type="entry name" value="adh_short_C2"/>
    <property type="match status" value="1"/>
</dbReference>
<gene>
    <name evidence="3" type="ORF">NDU88_001536</name>
</gene>
<dbReference type="GO" id="GO:0004090">
    <property type="term" value="F:carbonyl reductase (NADPH) activity"/>
    <property type="evidence" value="ECO:0007669"/>
    <property type="project" value="TreeGrafter"/>
</dbReference>
<organism evidence="3 4">
    <name type="scientific">Pleurodeles waltl</name>
    <name type="common">Iberian ribbed newt</name>
    <dbReference type="NCBI Taxonomy" id="8319"/>
    <lineage>
        <taxon>Eukaryota</taxon>
        <taxon>Metazoa</taxon>
        <taxon>Chordata</taxon>
        <taxon>Craniata</taxon>
        <taxon>Vertebrata</taxon>
        <taxon>Euteleostomi</taxon>
        <taxon>Amphibia</taxon>
        <taxon>Batrachia</taxon>
        <taxon>Caudata</taxon>
        <taxon>Salamandroidea</taxon>
        <taxon>Salamandridae</taxon>
        <taxon>Pleurodelinae</taxon>
        <taxon>Pleurodeles</taxon>
    </lineage>
</organism>
<dbReference type="Proteomes" id="UP001066276">
    <property type="component" value="Chromosome 4_2"/>
</dbReference>
<reference evidence="3" key="1">
    <citation type="journal article" date="2022" name="bioRxiv">
        <title>Sequencing and chromosome-scale assembly of the giantPleurodeles waltlgenome.</title>
        <authorList>
            <person name="Brown T."/>
            <person name="Elewa A."/>
            <person name="Iarovenko S."/>
            <person name="Subramanian E."/>
            <person name="Araus A.J."/>
            <person name="Petzold A."/>
            <person name="Susuki M."/>
            <person name="Suzuki K.-i.T."/>
            <person name="Hayashi T."/>
            <person name="Toyoda A."/>
            <person name="Oliveira C."/>
            <person name="Osipova E."/>
            <person name="Leigh N.D."/>
            <person name="Simon A."/>
            <person name="Yun M.H."/>
        </authorList>
    </citation>
    <scope>NUCLEOTIDE SEQUENCE</scope>
    <source>
        <strain evidence="3">20211129_DDA</strain>
        <tissue evidence="3">Liver</tissue>
    </source>
</reference>
<dbReference type="SUPFAM" id="SSF51735">
    <property type="entry name" value="NAD(P)-binding Rossmann-fold domains"/>
    <property type="match status" value="1"/>
</dbReference>
<dbReference type="Gene3D" id="3.40.50.720">
    <property type="entry name" value="NAD(P)-binding Rossmann-like Domain"/>
    <property type="match status" value="1"/>
</dbReference>
<name>A0AAV7SAC2_PLEWA</name>
<accession>A0AAV7SAC2</accession>
<dbReference type="AlphaFoldDB" id="A0AAV7SAC2"/>
<comment type="similarity">
    <text evidence="1">Belongs to the short-chain dehydrogenases/reductases (SDR) family.</text>
</comment>
<dbReference type="EMBL" id="JANPWB010000008">
    <property type="protein sequence ID" value="KAJ1161048.1"/>
    <property type="molecule type" value="Genomic_DNA"/>
</dbReference>
<evidence type="ECO:0000313" key="3">
    <source>
        <dbReference type="EMBL" id="KAJ1161048.1"/>
    </source>
</evidence>
<dbReference type="PANTHER" id="PTHR43943:SF2">
    <property type="entry name" value="DEHYDROGENASE_REDUCTASE 4"/>
    <property type="match status" value="1"/>
</dbReference>
<comment type="caution">
    <text evidence="3">The sequence shown here is derived from an EMBL/GenBank/DDBJ whole genome shotgun (WGS) entry which is preliminary data.</text>
</comment>
<dbReference type="PRINTS" id="PR00080">
    <property type="entry name" value="SDRFAMILY"/>
</dbReference>
<evidence type="ECO:0008006" key="5">
    <source>
        <dbReference type="Google" id="ProtNLM"/>
    </source>
</evidence>
<dbReference type="InterPro" id="IPR002347">
    <property type="entry name" value="SDR_fam"/>
</dbReference>
<evidence type="ECO:0000313" key="4">
    <source>
        <dbReference type="Proteomes" id="UP001066276"/>
    </source>
</evidence>
<sequence length="274" mass="29658">MNTQSQTGERREMESTRSSQVKGGIHSQKVALVTASSRGIGLAMARRLAQEGAHVVISSRKQENVDKAVKQLQSENLSVTGITCHAAKAEDRERLVNTALQKYGGIDILVCNAGVNPHVGQILDSNEEHWKKLFDVNVISTFLMVKLVVPHMKKRGSGSIVLISSIGAYFVYDTIGPYCVSKTALLALTKALTPDLLAMNIRVNCVVPGLFKTEFSGVLWKEEKVNSRVMALNRLRRMADPAECAGIVSFLCSSDASFISGENIVVAGGGLSRL</sequence>
<feature type="region of interest" description="Disordered" evidence="2">
    <location>
        <begin position="1"/>
        <end position="24"/>
    </location>
</feature>
<dbReference type="NCBIfam" id="NF005559">
    <property type="entry name" value="PRK07231.1"/>
    <property type="match status" value="1"/>
</dbReference>
<keyword evidence="4" id="KW-1185">Reference proteome</keyword>
<evidence type="ECO:0000256" key="2">
    <source>
        <dbReference type="SAM" id="MobiDB-lite"/>
    </source>
</evidence>
<dbReference type="InterPro" id="IPR036291">
    <property type="entry name" value="NAD(P)-bd_dom_sf"/>
</dbReference>
<evidence type="ECO:0000256" key="1">
    <source>
        <dbReference type="ARBA" id="ARBA00006484"/>
    </source>
</evidence>
<dbReference type="PRINTS" id="PR00081">
    <property type="entry name" value="GDHRDH"/>
</dbReference>